<sequence length="139" mass="16008">MLFVADSLNREQFVSMVCLLHRLIPDNAKSMEIFDSLTIFMAKGLNATIEFDWAPFRWSPIRTAPREGCSKLTTKKVAEMKTEEAYRLALRWMRKWVGQNVDPRGSRTFLVSMSPTHSRGNCYDETSPIRDQLHPGGIR</sequence>
<feature type="domain" description="Trichome birefringence-like C-terminal" evidence="2">
    <location>
        <begin position="73"/>
        <end position="132"/>
    </location>
</feature>
<gene>
    <name evidence="3" type="ORF">ZIOFF_056380</name>
</gene>
<accession>A0A8J5KPD3</accession>
<dbReference type="GO" id="GO:0016413">
    <property type="term" value="F:O-acetyltransferase activity"/>
    <property type="evidence" value="ECO:0007669"/>
    <property type="project" value="InterPro"/>
</dbReference>
<evidence type="ECO:0000313" key="3">
    <source>
        <dbReference type="EMBL" id="KAG6487776.1"/>
    </source>
</evidence>
<name>A0A8J5KPD3_ZINOF</name>
<dbReference type="AlphaFoldDB" id="A0A8J5KPD3"/>
<dbReference type="EMBL" id="JACMSC010000015">
    <property type="protein sequence ID" value="KAG6487776.1"/>
    <property type="molecule type" value="Genomic_DNA"/>
</dbReference>
<proteinExistence type="inferred from homology"/>
<organism evidence="3 4">
    <name type="scientific">Zingiber officinale</name>
    <name type="common">Ginger</name>
    <name type="synonym">Amomum zingiber</name>
    <dbReference type="NCBI Taxonomy" id="94328"/>
    <lineage>
        <taxon>Eukaryota</taxon>
        <taxon>Viridiplantae</taxon>
        <taxon>Streptophyta</taxon>
        <taxon>Embryophyta</taxon>
        <taxon>Tracheophyta</taxon>
        <taxon>Spermatophyta</taxon>
        <taxon>Magnoliopsida</taxon>
        <taxon>Liliopsida</taxon>
        <taxon>Zingiberales</taxon>
        <taxon>Zingiberaceae</taxon>
        <taxon>Zingiber</taxon>
    </lineage>
</organism>
<comment type="caution">
    <text evidence="3">The sequence shown here is derived from an EMBL/GenBank/DDBJ whole genome shotgun (WGS) entry which is preliminary data.</text>
</comment>
<evidence type="ECO:0000256" key="1">
    <source>
        <dbReference type="ARBA" id="ARBA00007727"/>
    </source>
</evidence>
<dbReference type="PANTHER" id="PTHR32285:SF62">
    <property type="entry name" value="PROTEIN TRICHOME BIREFRINGENCE-LIKE 33"/>
    <property type="match status" value="1"/>
</dbReference>
<evidence type="ECO:0000259" key="2">
    <source>
        <dbReference type="Pfam" id="PF13839"/>
    </source>
</evidence>
<dbReference type="GO" id="GO:0005794">
    <property type="term" value="C:Golgi apparatus"/>
    <property type="evidence" value="ECO:0007669"/>
    <property type="project" value="TreeGrafter"/>
</dbReference>
<protein>
    <recommendedName>
        <fullName evidence="2">Trichome birefringence-like C-terminal domain-containing protein</fullName>
    </recommendedName>
</protein>
<dbReference type="InterPro" id="IPR029962">
    <property type="entry name" value="TBL"/>
</dbReference>
<reference evidence="3 4" key="1">
    <citation type="submission" date="2020-08" db="EMBL/GenBank/DDBJ databases">
        <title>Plant Genome Project.</title>
        <authorList>
            <person name="Zhang R.-G."/>
        </authorList>
    </citation>
    <scope>NUCLEOTIDE SEQUENCE [LARGE SCALE GENOMIC DNA]</scope>
    <source>
        <tissue evidence="3">Rhizome</tissue>
    </source>
</reference>
<evidence type="ECO:0000313" key="4">
    <source>
        <dbReference type="Proteomes" id="UP000734854"/>
    </source>
</evidence>
<dbReference type="PANTHER" id="PTHR32285">
    <property type="entry name" value="PROTEIN TRICHOME BIREFRINGENCE-LIKE 9-RELATED"/>
    <property type="match status" value="1"/>
</dbReference>
<keyword evidence="4" id="KW-1185">Reference proteome</keyword>
<dbReference type="Proteomes" id="UP000734854">
    <property type="component" value="Unassembled WGS sequence"/>
</dbReference>
<comment type="similarity">
    <text evidence="1">Belongs to the PC-esterase family. TBL subfamily.</text>
</comment>
<feature type="domain" description="Trichome birefringence-like C-terminal" evidence="2">
    <location>
        <begin position="1"/>
        <end position="57"/>
    </location>
</feature>
<dbReference type="InterPro" id="IPR026057">
    <property type="entry name" value="TBL_C"/>
</dbReference>
<dbReference type="Pfam" id="PF13839">
    <property type="entry name" value="PC-Esterase"/>
    <property type="match status" value="2"/>
</dbReference>